<dbReference type="AlphaFoldDB" id="A0A2A6BW42"/>
<name>A0A2A6BW42_PRIPA</name>
<evidence type="ECO:0000313" key="2">
    <source>
        <dbReference type="EnsemblMetazoa" id="PPA06225.1"/>
    </source>
</evidence>
<dbReference type="Gene3D" id="3.30.40.10">
    <property type="entry name" value="Zinc/RING finger domain, C3HC4 (zinc finger)"/>
    <property type="match status" value="1"/>
</dbReference>
<accession>A0A8R1Y823</accession>
<dbReference type="InterPro" id="IPR021565">
    <property type="entry name" value="Rbsn_Rab-bd"/>
</dbReference>
<dbReference type="PANTHER" id="PTHR13510:SF44">
    <property type="entry name" value="RABENOSYN-5"/>
    <property type="match status" value="1"/>
</dbReference>
<organism evidence="2 3">
    <name type="scientific">Pristionchus pacificus</name>
    <name type="common">Parasitic nematode worm</name>
    <dbReference type="NCBI Taxonomy" id="54126"/>
    <lineage>
        <taxon>Eukaryota</taxon>
        <taxon>Metazoa</taxon>
        <taxon>Ecdysozoa</taxon>
        <taxon>Nematoda</taxon>
        <taxon>Chromadorea</taxon>
        <taxon>Rhabditida</taxon>
        <taxon>Rhabditina</taxon>
        <taxon>Diplogasteromorpha</taxon>
        <taxon>Diplogasteroidea</taxon>
        <taxon>Neodiplogasteridae</taxon>
        <taxon>Pristionchus</taxon>
    </lineage>
</organism>
<feature type="compositionally biased region" description="Basic and acidic residues" evidence="1">
    <location>
        <begin position="549"/>
        <end position="562"/>
    </location>
</feature>
<dbReference type="InterPro" id="IPR013083">
    <property type="entry name" value="Znf_RING/FYVE/PHD"/>
</dbReference>
<proteinExistence type="predicted"/>
<feature type="compositionally biased region" description="Low complexity" evidence="1">
    <location>
        <begin position="125"/>
        <end position="142"/>
    </location>
</feature>
<gene>
    <name evidence="2" type="primary">WBGene00095779</name>
</gene>
<dbReference type="EnsemblMetazoa" id="PPA06225.1">
    <property type="protein sequence ID" value="PPA06225.1"/>
    <property type="gene ID" value="WBGene00095779"/>
</dbReference>
<sequence length="640" mass="70338">MTPFRRPHQMLDDDPSSTTSAVRQGFICPFCLLDLGDGVTLTAHVTMKHPEGGPVEDAVDQIKRGFLSHARKLQSKASILLEGIPTTSGAEHIRKWRNVTAMGVYKLQSKASILLEGITTTSGALDGRSASSSSALLPSASGTTGERRSPPQAERRVQQLAPKPVGRLGIRRPLMEMFHADRAAYVNSTVTKTNQIIIRLDKLINECPPDLSNRKAFERSIVPWTADSSVSVCAACAGKFSLTRRRHHCRLCGVVMCATCSRFLSYLSARKLTNPALAAQMLAALSSTAREESTPLVSLEPPPLLPGQTGAKAAAEAMVGLAKKSSGQLMSLLKTAKETIDRTGDESEEGSVRSLQSQDAAEHLRVCPSCIGYLSRRELQMEGCTPPSFVSLYDQLRVLLTEVTNLFPSYARTAESLRNGETLYTLKDAENLQRKLVLKQKEIDVLSKKIADDFDENEVGREDGKLRKRIRGAALMELQPIVALPPLPSKEEYERLKEIRKAEVARQIAETRSRMEEAQRDARSGKPLSASPSMPSMGAASSGAANAATRREERRKEAKDGLARSSSMLEGWTPEQRVATNPFIDEEEQDHPLVVQRMQVKSFLQQAADAGKVDDARILEENLRMIDEELMRLGIDTPRD</sequence>
<dbReference type="SUPFAM" id="SSF140125">
    <property type="entry name" value="Rabenosyn-5 Rab-binding domain-like"/>
    <property type="match status" value="1"/>
</dbReference>
<dbReference type="GO" id="GO:0046872">
    <property type="term" value="F:metal ion binding"/>
    <property type="evidence" value="ECO:0007669"/>
    <property type="project" value="InterPro"/>
</dbReference>
<evidence type="ECO:0000313" key="3">
    <source>
        <dbReference type="Proteomes" id="UP000005239"/>
    </source>
</evidence>
<dbReference type="Gene3D" id="4.10.860.20">
    <property type="entry name" value="Rabenosyn, Rab binding domain"/>
    <property type="match status" value="1"/>
</dbReference>
<dbReference type="SMART" id="SM00064">
    <property type="entry name" value="FYVE"/>
    <property type="match status" value="1"/>
</dbReference>
<dbReference type="PANTHER" id="PTHR13510">
    <property type="entry name" value="FYVE-FINGER-CONTAINING RAB5 EFFECTOR PROTEIN RABENOSYN-5-RELATED"/>
    <property type="match status" value="1"/>
</dbReference>
<feature type="compositionally biased region" description="Basic and acidic residues" evidence="1">
    <location>
        <begin position="145"/>
        <end position="157"/>
    </location>
</feature>
<protein>
    <submittedName>
        <fullName evidence="2">Rabs-5</fullName>
    </submittedName>
</protein>
<dbReference type="InterPro" id="IPR011011">
    <property type="entry name" value="Znf_FYVE_PHD"/>
</dbReference>
<reference evidence="2" key="2">
    <citation type="submission" date="2022-06" db="UniProtKB">
        <authorList>
            <consortium name="EnsemblMetazoa"/>
        </authorList>
    </citation>
    <scope>IDENTIFICATION</scope>
    <source>
        <strain evidence="2">PS312</strain>
    </source>
</reference>
<evidence type="ECO:0000256" key="1">
    <source>
        <dbReference type="SAM" id="MobiDB-lite"/>
    </source>
</evidence>
<feature type="compositionally biased region" description="Low complexity" evidence="1">
    <location>
        <begin position="529"/>
        <end position="548"/>
    </location>
</feature>
<dbReference type="Proteomes" id="UP000005239">
    <property type="component" value="Unassembled WGS sequence"/>
</dbReference>
<dbReference type="Pfam" id="PF01363">
    <property type="entry name" value="FYVE"/>
    <property type="match status" value="1"/>
</dbReference>
<dbReference type="OrthoDB" id="166134at2759"/>
<dbReference type="InterPro" id="IPR017455">
    <property type="entry name" value="Znf_FYVE-rel"/>
</dbReference>
<keyword evidence="3" id="KW-1185">Reference proteome</keyword>
<dbReference type="Pfam" id="PF11464">
    <property type="entry name" value="Rbsn"/>
    <property type="match status" value="1"/>
</dbReference>
<feature type="region of interest" description="Disordered" evidence="1">
    <location>
        <begin position="510"/>
        <end position="576"/>
    </location>
</feature>
<dbReference type="InterPro" id="IPR000306">
    <property type="entry name" value="Znf_FYVE"/>
</dbReference>
<reference evidence="3" key="1">
    <citation type="journal article" date="2008" name="Nat. Genet.">
        <title>The Pristionchus pacificus genome provides a unique perspective on nematode lifestyle and parasitism.</title>
        <authorList>
            <person name="Dieterich C."/>
            <person name="Clifton S.W."/>
            <person name="Schuster L.N."/>
            <person name="Chinwalla A."/>
            <person name="Delehaunty K."/>
            <person name="Dinkelacker I."/>
            <person name="Fulton L."/>
            <person name="Fulton R."/>
            <person name="Godfrey J."/>
            <person name="Minx P."/>
            <person name="Mitreva M."/>
            <person name="Roeseler W."/>
            <person name="Tian H."/>
            <person name="Witte H."/>
            <person name="Yang S.P."/>
            <person name="Wilson R.K."/>
            <person name="Sommer R.J."/>
        </authorList>
    </citation>
    <scope>NUCLEOTIDE SEQUENCE [LARGE SCALE GENOMIC DNA]</scope>
    <source>
        <strain evidence="3">PS312</strain>
    </source>
</reference>
<dbReference type="SUPFAM" id="SSF57903">
    <property type="entry name" value="FYVE/PHD zinc finger"/>
    <property type="match status" value="1"/>
</dbReference>
<feature type="compositionally biased region" description="Basic and acidic residues" evidence="1">
    <location>
        <begin position="510"/>
        <end position="524"/>
    </location>
</feature>
<dbReference type="PROSITE" id="PS50178">
    <property type="entry name" value="ZF_FYVE"/>
    <property type="match status" value="1"/>
</dbReference>
<dbReference type="InterPro" id="IPR036531">
    <property type="entry name" value="Rbsn_Rab-bd_sf"/>
</dbReference>
<accession>A0A2A6BW42</accession>
<feature type="region of interest" description="Disordered" evidence="1">
    <location>
        <begin position="125"/>
        <end position="162"/>
    </location>
</feature>
<dbReference type="InterPro" id="IPR052727">
    <property type="entry name" value="Rab4/Rab5_effector"/>
</dbReference>